<accession>A0AAD7I9V6</accession>
<name>A0AAD7I9V6_9AGAR</name>
<proteinExistence type="predicted"/>
<gene>
    <name evidence="2" type="ORF">DFH07DRAFT_1064579</name>
</gene>
<sequence>MCNDGNSAPQSIRYLNAQLAALWENADDCAKQAGKNPNFKSELWEKGKYTRALAQYHYLGKKSASKITDVKDLPFSASFGKPTLEIICNHEVVLHLIVTAGHVNTEFTNATKPGYRIDPKHNNSMDGLQVSYRMKFSRSSIKGRDSKISSHGSKHLIQMMILDVDSAKLVMCKQSVSTKVKDALAFYLLEYLRFLRSAGNHVLFNLPDFDDDKFSPKIDYSLVSKALEVEEFCCDAVHDTSLSDINKILYDKWLMAAALGRPRDLLSICLAEISSTWLNTSIDTHFHIRFGAPQIKALCSHEVLLYFSVEDIAFFESSDFSRKPLDIYHGWKVAFIVDVVQDTEGSGTKLRLDFGCMILFLAFSARFSRHFSVMTETIEIAVTYFEKIVKFLTVDYLDVLTSYSLHIIYDVDLTIITGGFPTGDTTDGHSASWTEGSDEEEHRHPHRQTSSVVIWTERIEKLVLGGYDQVLAISERSIKELFISYYRQGVRGKSLYECFTYWKSDLFSAHFNALDMCLLSNDRAIVWVNIHDGELAIETRTEKQDFWTYIGFKKATSTKQTVKRQFSDVAIAFEVDLKIVEHEELAVGTSWHSNFKNSYLYQGHQSARASRVYKHLILDFQNAKHVPKLSITAGLRGIDREAVLKLETVLQYTREYLEHLSHHGHNIIHSVPVFTTNTNSFGLTSVMYQVVTKTKVTIETCRHAVKESEAPVILILGMCGRPMPTIRLPWDQGWVIPGQKSLGTICLSKERFLEGHLLQLLAALNRKTTIVPDWAGIVNGEWNHQLTTLENHPRRKNERGGWRLSKKSDKSLDYVWKHHEEWKHDSKHEGFSGEERHGEYSISCYTENKLSIPTYYRQGCLEVILQGESTLKISNKNKQEGFSWSKKTSAKWSASIAVYSRANGLHIEVVGAESPEFADIESHGECPTGVQEEHRRMFPSKIDLQDTLLSLKALLQGTWDYSYPGMEAYTLLNPVFTRHGDLIVELSAYRSASLSNGGGLFTVAKNAISSLVTDNRSPVRQPTSMSSIETPLYPPPLEKTVSELPVNGKAPLQPTPPMIVKSTEVTLEKTAIPNGQKGANGNGFQATVA</sequence>
<feature type="compositionally biased region" description="Polar residues" evidence="1">
    <location>
        <begin position="1015"/>
        <end position="1029"/>
    </location>
</feature>
<evidence type="ECO:0000313" key="2">
    <source>
        <dbReference type="EMBL" id="KAJ7738254.1"/>
    </source>
</evidence>
<comment type="caution">
    <text evidence="2">The sequence shown here is derived from an EMBL/GenBank/DDBJ whole genome shotgun (WGS) entry which is preliminary data.</text>
</comment>
<dbReference type="Proteomes" id="UP001215280">
    <property type="component" value="Unassembled WGS sequence"/>
</dbReference>
<evidence type="ECO:0000313" key="3">
    <source>
        <dbReference type="Proteomes" id="UP001215280"/>
    </source>
</evidence>
<dbReference type="EMBL" id="JARJLG010000138">
    <property type="protein sequence ID" value="KAJ7738254.1"/>
    <property type="molecule type" value="Genomic_DNA"/>
</dbReference>
<evidence type="ECO:0000256" key="1">
    <source>
        <dbReference type="SAM" id="MobiDB-lite"/>
    </source>
</evidence>
<organism evidence="2 3">
    <name type="scientific">Mycena maculata</name>
    <dbReference type="NCBI Taxonomy" id="230809"/>
    <lineage>
        <taxon>Eukaryota</taxon>
        <taxon>Fungi</taxon>
        <taxon>Dikarya</taxon>
        <taxon>Basidiomycota</taxon>
        <taxon>Agaricomycotina</taxon>
        <taxon>Agaricomycetes</taxon>
        <taxon>Agaricomycetidae</taxon>
        <taxon>Agaricales</taxon>
        <taxon>Marasmiineae</taxon>
        <taxon>Mycenaceae</taxon>
        <taxon>Mycena</taxon>
    </lineage>
</organism>
<protein>
    <submittedName>
        <fullName evidence="2">Uncharacterized protein</fullName>
    </submittedName>
</protein>
<reference evidence="2" key="1">
    <citation type="submission" date="2023-03" db="EMBL/GenBank/DDBJ databases">
        <title>Massive genome expansion in bonnet fungi (Mycena s.s.) driven by repeated elements and novel gene families across ecological guilds.</title>
        <authorList>
            <consortium name="Lawrence Berkeley National Laboratory"/>
            <person name="Harder C.B."/>
            <person name="Miyauchi S."/>
            <person name="Viragh M."/>
            <person name="Kuo A."/>
            <person name="Thoen E."/>
            <person name="Andreopoulos B."/>
            <person name="Lu D."/>
            <person name="Skrede I."/>
            <person name="Drula E."/>
            <person name="Henrissat B."/>
            <person name="Morin E."/>
            <person name="Kohler A."/>
            <person name="Barry K."/>
            <person name="LaButti K."/>
            <person name="Morin E."/>
            <person name="Salamov A."/>
            <person name="Lipzen A."/>
            <person name="Mereny Z."/>
            <person name="Hegedus B."/>
            <person name="Baldrian P."/>
            <person name="Stursova M."/>
            <person name="Weitz H."/>
            <person name="Taylor A."/>
            <person name="Grigoriev I.V."/>
            <person name="Nagy L.G."/>
            <person name="Martin F."/>
            <person name="Kauserud H."/>
        </authorList>
    </citation>
    <scope>NUCLEOTIDE SEQUENCE</scope>
    <source>
        <strain evidence="2">CBHHK188m</strain>
    </source>
</reference>
<keyword evidence="3" id="KW-1185">Reference proteome</keyword>
<dbReference type="AlphaFoldDB" id="A0AAD7I9V6"/>
<feature type="region of interest" description="Disordered" evidence="1">
    <location>
        <begin position="1015"/>
        <end position="1034"/>
    </location>
</feature>